<accession>A0A9N7TIT2</accession>
<keyword evidence="4" id="KW-0325">Glycoprotein</keyword>
<evidence type="ECO:0000256" key="2">
    <source>
        <dbReference type="ARBA" id="ARBA00023136"/>
    </source>
</evidence>
<evidence type="ECO:0000256" key="1">
    <source>
        <dbReference type="ARBA" id="ARBA00004370"/>
    </source>
</evidence>
<gene>
    <name evidence="6" type="ORF">PLEPLA_LOCUS991</name>
</gene>
<dbReference type="GO" id="GO:0016020">
    <property type="term" value="C:membrane"/>
    <property type="evidence" value="ECO:0007669"/>
    <property type="project" value="UniProtKB-SubCell"/>
</dbReference>
<evidence type="ECO:0000313" key="7">
    <source>
        <dbReference type="Proteomes" id="UP001153269"/>
    </source>
</evidence>
<dbReference type="AlphaFoldDB" id="A0A9N7TIT2"/>
<feature type="chain" id="PRO_5040336453" evidence="5">
    <location>
        <begin position="24"/>
        <end position="197"/>
    </location>
</feature>
<keyword evidence="5" id="KW-0732">Signal</keyword>
<name>A0A9N7TIT2_PLEPL</name>
<dbReference type="PANTHER" id="PTHR24038:SF0">
    <property type="entry name" value="STABILIN-2"/>
    <property type="match status" value="1"/>
</dbReference>
<dbReference type="EMBL" id="CADEAL010000048">
    <property type="protein sequence ID" value="CAB1413291.1"/>
    <property type="molecule type" value="Genomic_DNA"/>
</dbReference>
<keyword evidence="7" id="KW-1185">Reference proteome</keyword>
<dbReference type="Proteomes" id="UP001153269">
    <property type="component" value="Unassembled WGS sequence"/>
</dbReference>
<organism evidence="6 7">
    <name type="scientific">Pleuronectes platessa</name>
    <name type="common">European plaice</name>
    <dbReference type="NCBI Taxonomy" id="8262"/>
    <lineage>
        <taxon>Eukaryota</taxon>
        <taxon>Metazoa</taxon>
        <taxon>Chordata</taxon>
        <taxon>Craniata</taxon>
        <taxon>Vertebrata</taxon>
        <taxon>Euteleostomi</taxon>
        <taxon>Actinopterygii</taxon>
        <taxon>Neopterygii</taxon>
        <taxon>Teleostei</taxon>
        <taxon>Neoteleostei</taxon>
        <taxon>Acanthomorphata</taxon>
        <taxon>Carangaria</taxon>
        <taxon>Pleuronectiformes</taxon>
        <taxon>Pleuronectoidei</taxon>
        <taxon>Pleuronectidae</taxon>
        <taxon>Pleuronectes</taxon>
    </lineage>
</organism>
<reference evidence="6" key="1">
    <citation type="submission" date="2020-03" db="EMBL/GenBank/DDBJ databases">
        <authorList>
            <person name="Weist P."/>
        </authorList>
    </citation>
    <scope>NUCLEOTIDE SEQUENCE</scope>
</reference>
<keyword evidence="2" id="KW-0472">Membrane</keyword>
<evidence type="ECO:0000313" key="6">
    <source>
        <dbReference type="EMBL" id="CAB1413291.1"/>
    </source>
</evidence>
<proteinExistence type="predicted"/>
<sequence>MEDSLKLLLVSLMMMMMKTSAAAQNFCSNSTLLRTRTSCHSCSISLLMSCPSRFKQTPRSVAQDCRYYVRTSSLKLPISGCSFECYLQVELKRCCPGYWGPDCVVSDSTGTRSFALSLKVATLADLVSRCLRGPWTRLATPLRVSIMREVFASARSGLPRLCELPQDPAGPVGPNVVPLVHRMSQLARKIRTDLRQL</sequence>
<feature type="signal peptide" evidence="5">
    <location>
        <begin position="1"/>
        <end position="23"/>
    </location>
</feature>
<protein>
    <submittedName>
        <fullName evidence="6">Uncharacterized protein</fullName>
    </submittedName>
</protein>
<dbReference type="PANTHER" id="PTHR24038">
    <property type="entry name" value="STABILIN"/>
    <property type="match status" value="1"/>
</dbReference>
<evidence type="ECO:0000256" key="4">
    <source>
        <dbReference type="ARBA" id="ARBA00023180"/>
    </source>
</evidence>
<keyword evidence="3" id="KW-1015">Disulfide bond</keyword>
<evidence type="ECO:0000256" key="3">
    <source>
        <dbReference type="ARBA" id="ARBA00023157"/>
    </source>
</evidence>
<comment type="caution">
    <text evidence="6">The sequence shown here is derived from an EMBL/GenBank/DDBJ whole genome shotgun (WGS) entry which is preliminary data.</text>
</comment>
<evidence type="ECO:0000256" key="5">
    <source>
        <dbReference type="SAM" id="SignalP"/>
    </source>
</evidence>
<comment type="subcellular location">
    <subcellularLocation>
        <location evidence="1">Membrane</location>
    </subcellularLocation>
</comment>